<organism evidence="2 3">
    <name type="scientific">Pyronema omphalodes (strain CBS 100304)</name>
    <name type="common">Pyronema confluens</name>
    <dbReference type="NCBI Taxonomy" id="1076935"/>
    <lineage>
        <taxon>Eukaryota</taxon>
        <taxon>Fungi</taxon>
        <taxon>Dikarya</taxon>
        <taxon>Ascomycota</taxon>
        <taxon>Pezizomycotina</taxon>
        <taxon>Pezizomycetes</taxon>
        <taxon>Pezizales</taxon>
        <taxon>Pyronemataceae</taxon>
        <taxon>Pyronema</taxon>
    </lineage>
</organism>
<protein>
    <submittedName>
        <fullName evidence="2">Uncharacterized protein</fullName>
    </submittedName>
</protein>
<feature type="compositionally biased region" description="Polar residues" evidence="1">
    <location>
        <begin position="70"/>
        <end position="88"/>
    </location>
</feature>
<dbReference type="AlphaFoldDB" id="U4KX87"/>
<evidence type="ECO:0000313" key="3">
    <source>
        <dbReference type="Proteomes" id="UP000018144"/>
    </source>
</evidence>
<evidence type="ECO:0000256" key="1">
    <source>
        <dbReference type="SAM" id="MobiDB-lite"/>
    </source>
</evidence>
<dbReference type="Proteomes" id="UP000018144">
    <property type="component" value="Unassembled WGS sequence"/>
</dbReference>
<feature type="region of interest" description="Disordered" evidence="1">
    <location>
        <begin position="1"/>
        <end position="168"/>
    </location>
</feature>
<keyword evidence="3" id="KW-1185">Reference proteome</keyword>
<accession>U4KX87</accession>
<reference evidence="2 3" key="1">
    <citation type="journal article" date="2013" name="PLoS Genet.">
        <title>The genome and development-dependent transcriptomes of Pyronema confluens: a window into fungal evolution.</title>
        <authorList>
            <person name="Traeger S."/>
            <person name="Altegoer F."/>
            <person name="Freitag M."/>
            <person name="Gabaldon T."/>
            <person name="Kempken F."/>
            <person name="Kumar A."/>
            <person name="Marcet-Houben M."/>
            <person name="Poggeler S."/>
            <person name="Stajich J.E."/>
            <person name="Nowrousian M."/>
        </authorList>
    </citation>
    <scope>NUCLEOTIDE SEQUENCE [LARGE SCALE GENOMIC DNA]</scope>
    <source>
        <strain evidence="3">CBS 100304</strain>
        <tissue evidence="2">Vegetative mycelium</tissue>
    </source>
</reference>
<proteinExistence type="predicted"/>
<evidence type="ECO:0000313" key="2">
    <source>
        <dbReference type="EMBL" id="CCX06401.1"/>
    </source>
</evidence>
<name>U4KX87_PYROM</name>
<gene>
    <name evidence="2" type="ORF">PCON_05988</name>
</gene>
<sequence>MQRFKRTQDFSASPEFPDEDTDSISLPNGKRSKANPKVERGSDRGFSTKALSSRKSIAAAIRQDRRRQGTPITRPTPVNSLSSQSISQKDGGASEASPVSDPDELPDYNIDSAALGPELNSSPLVSPMTPVPKQKQQSQYDPRYALPPSDPNHLPNYISLFTDRDSDSEDEKANIPIIIERPKVVYKSDIFKKRKIDAEMTRAKAARLAIMARIQRRDCKVGSERFGCKKPEETERVYLRERYVPTWYPREEEEL</sequence>
<dbReference type="EMBL" id="HF935288">
    <property type="protein sequence ID" value="CCX06401.1"/>
    <property type="molecule type" value="Genomic_DNA"/>
</dbReference>